<evidence type="ECO:0000256" key="6">
    <source>
        <dbReference type="ARBA" id="ARBA00022679"/>
    </source>
</evidence>
<evidence type="ECO:0000313" key="12">
    <source>
        <dbReference type="Proteomes" id="UP000029733"/>
    </source>
</evidence>
<dbReference type="InterPro" id="IPR015422">
    <property type="entry name" value="PyrdxlP-dep_Trfase_small"/>
</dbReference>
<comment type="catalytic activity">
    <reaction evidence="8 9">
        <text>L-histidinol phosphate + 2-oxoglutarate = 3-(imidazol-4-yl)-2-oxopropyl phosphate + L-glutamate</text>
        <dbReference type="Rhea" id="RHEA:23744"/>
        <dbReference type="ChEBI" id="CHEBI:16810"/>
        <dbReference type="ChEBI" id="CHEBI:29985"/>
        <dbReference type="ChEBI" id="CHEBI:57766"/>
        <dbReference type="ChEBI" id="CHEBI:57980"/>
        <dbReference type="EC" id="2.6.1.9"/>
    </reaction>
</comment>
<evidence type="ECO:0000256" key="4">
    <source>
        <dbReference type="ARBA" id="ARBA00011738"/>
    </source>
</evidence>
<comment type="subunit">
    <text evidence="4 9">Homodimer.</text>
</comment>
<name>A0A4U8TC99_9HELI</name>
<keyword evidence="6 9" id="KW-0808">Transferase</keyword>
<dbReference type="EC" id="2.6.1.9" evidence="9"/>
<dbReference type="GO" id="GO:0004400">
    <property type="term" value="F:histidinol-phosphate transaminase activity"/>
    <property type="evidence" value="ECO:0007669"/>
    <property type="project" value="UniProtKB-UniRule"/>
</dbReference>
<keyword evidence="5 9" id="KW-0032">Aminotransferase</keyword>
<evidence type="ECO:0000256" key="1">
    <source>
        <dbReference type="ARBA" id="ARBA00001933"/>
    </source>
</evidence>
<gene>
    <name evidence="9" type="primary">hisC</name>
    <name evidence="11" type="ORF">LS71_004565</name>
</gene>
<dbReference type="RefSeq" id="WP_034352273.1">
    <property type="nucleotide sequence ID" value="NZ_JRPR02000002.1"/>
</dbReference>
<dbReference type="CDD" id="cd00609">
    <property type="entry name" value="AAT_like"/>
    <property type="match status" value="1"/>
</dbReference>
<evidence type="ECO:0000256" key="7">
    <source>
        <dbReference type="ARBA" id="ARBA00022898"/>
    </source>
</evidence>
<comment type="cofactor">
    <cofactor evidence="1 9">
        <name>pyridoxal 5'-phosphate</name>
        <dbReference type="ChEBI" id="CHEBI:597326"/>
    </cofactor>
</comment>
<dbReference type="HAMAP" id="MF_01023">
    <property type="entry name" value="HisC_aminotrans_2"/>
    <property type="match status" value="1"/>
</dbReference>
<organism evidence="11 12">
    <name type="scientific">Helicobacter jaachi</name>
    <dbReference type="NCBI Taxonomy" id="1677920"/>
    <lineage>
        <taxon>Bacteria</taxon>
        <taxon>Pseudomonadati</taxon>
        <taxon>Campylobacterota</taxon>
        <taxon>Epsilonproteobacteria</taxon>
        <taxon>Campylobacterales</taxon>
        <taxon>Helicobacteraceae</taxon>
        <taxon>Helicobacter</taxon>
    </lineage>
</organism>
<dbReference type="EMBL" id="JRPR02000002">
    <property type="protein sequence ID" value="TLD96868.1"/>
    <property type="molecule type" value="Genomic_DNA"/>
</dbReference>
<dbReference type="PROSITE" id="PS00599">
    <property type="entry name" value="AA_TRANSFER_CLASS_2"/>
    <property type="match status" value="1"/>
</dbReference>
<dbReference type="PANTHER" id="PTHR43643:SF3">
    <property type="entry name" value="HISTIDINOL-PHOSPHATE AMINOTRANSFERASE"/>
    <property type="match status" value="1"/>
</dbReference>
<reference evidence="11 12" key="1">
    <citation type="journal article" date="2014" name="Genome Announc.">
        <title>Draft genome sequences of eight enterohepatic helicobacter species isolated from both laboratory and wild rodents.</title>
        <authorList>
            <person name="Sheh A."/>
            <person name="Shen Z."/>
            <person name="Fox J.G."/>
        </authorList>
    </citation>
    <scope>NUCLEOTIDE SEQUENCE [LARGE SCALE GENOMIC DNA]</scope>
    <source>
        <strain evidence="11 12">MIT 09-6949</strain>
    </source>
</reference>
<dbReference type="OrthoDB" id="9813612at2"/>
<comment type="pathway">
    <text evidence="2 9">Amino-acid biosynthesis; L-histidine biosynthesis; L-histidine from 5-phospho-alpha-D-ribose 1-diphosphate: step 7/9.</text>
</comment>
<keyword evidence="9" id="KW-0368">Histidine biosynthesis</keyword>
<evidence type="ECO:0000256" key="8">
    <source>
        <dbReference type="ARBA" id="ARBA00047481"/>
    </source>
</evidence>
<comment type="similarity">
    <text evidence="3 9">Belongs to the class-II pyridoxal-phosphate-dependent aminotransferase family. Histidinol-phosphate aminotransferase subfamily.</text>
</comment>
<dbReference type="InterPro" id="IPR005861">
    <property type="entry name" value="HisP_aminotrans"/>
</dbReference>
<dbReference type="PANTHER" id="PTHR43643">
    <property type="entry name" value="HISTIDINOL-PHOSPHATE AMINOTRANSFERASE 2"/>
    <property type="match status" value="1"/>
</dbReference>
<evidence type="ECO:0000256" key="2">
    <source>
        <dbReference type="ARBA" id="ARBA00005011"/>
    </source>
</evidence>
<protein>
    <recommendedName>
        <fullName evidence="9">Histidinol-phosphate aminotransferase</fullName>
        <ecNumber evidence="9">2.6.1.9</ecNumber>
    </recommendedName>
    <alternativeName>
        <fullName evidence="9">Imidazole acetol-phosphate transaminase</fullName>
    </alternativeName>
</protein>
<keyword evidence="9" id="KW-0028">Amino-acid biosynthesis</keyword>
<dbReference type="InterPro" id="IPR050106">
    <property type="entry name" value="HistidinolP_aminotransfase"/>
</dbReference>
<proteinExistence type="inferred from homology"/>
<dbReference type="InterPro" id="IPR001917">
    <property type="entry name" value="Aminotrans_II_pyridoxalP_BS"/>
</dbReference>
<feature type="modified residue" description="N6-(pyridoxal phosphate)lysine" evidence="9">
    <location>
        <position position="230"/>
    </location>
</feature>
<evidence type="ECO:0000313" key="11">
    <source>
        <dbReference type="EMBL" id="TLD96868.1"/>
    </source>
</evidence>
<dbReference type="InterPro" id="IPR015424">
    <property type="entry name" value="PyrdxlP-dep_Trfase"/>
</dbReference>
<dbReference type="GO" id="GO:0000105">
    <property type="term" value="P:L-histidine biosynthetic process"/>
    <property type="evidence" value="ECO:0007669"/>
    <property type="project" value="UniProtKB-UniRule"/>
</dbReference>
<evidence type="ECO:0000256" key="3">
    <source>
        <dbReference type="ARBA" id="ARBA00007970"/>
    </source>
</evidence>
<evidence type="ECO:0000256" key="9">
    <source>
        <dbReference type="HAMAP-Rule" id="MF_01023"/>
    </source>
</evidence>
<feature type="domain" description="Aminotransferase class I/classII large" evidence="10">
    <location>
        <begin position="31"/>
        <end position="358"/>
    </location>
</feature>
<dbReference type="Pfam" id="PF00155">
    <property type="entry name" value="Aminotran_1_2"/>
    <property type="match status" value="1"/>
</dbReference>
<evidence type="ECO:0000259" key="10">
    <source>
        <dbReference type="Pfam" id="PF00155"/>
    </source>
</evidence>
<dbReference type="GO" id="GO:0030170">
    <property type="term" value="F:pyridoxal phosphate binding"/>
    <property type="evidence" value="ECO:0007669"/>
    <property type="project" value="InterPro"/>
</dbReference>
<dbReference type="AlphaFoldDB" id="A0A4U8TC99"/>
<comment type="caution">
    <text evidence="11">The sequence shown here is derived from an EMBL/GenBank/DDBJ whole genome shotgun (WGS) entry which is preliminary data.</text>
</comment>
<keyword evidence="12" id="KW-1185">Reference proteome</keyword>
<dbReference type="InterPro" id="IPR004839">
    <property type="entry name" value="Aminotransferase_I/II_large"/>
</dbReference>
<sequence length="371" mass="41580">MFKQTLKQIVTYEAGKPIELVMREFGIKQDEIIKLGSNENPYGTSAKVIQTLQDNAYKASLYPDDSMYELKNALSARFGIESKEVIIGAGSDQIIEFCMQALNHQNACVIMAKVTFAMYEVYARLAGVEICKTASEQHNLTEFLQLYNECKSRNMRISAVFLCVPNNPLGECLDAQAVEDFIKQIDKDTLVIIDGAYQEFAAHKDALKAFNPAHLVSAFENVIYLGTFSKAYGLGGMRIGYGIASEAIINMLYKVRPPFNVTTLSLQAALVALEDRAFVEKYIESNAAQMLLYEDFARENGFSFIPSYANFITLTHKCIESTHLCDWLLSKGVIVRNLASYGLNALRITIGTPQQNVRVFELIKTYLQTHN</sequence>
<accession>A0A4U8TC99</accession>
<dbReference type="InterPro" id="IPR015421">
    <property type="entry name" value="PyrdxlP-dep_Trfase_major"/>
</dbReference>
<dbReference type="UniPathway" id="UPA00031">
    <property type="reaction ID" value="UER00012"/>
</dbReference>
<dbReference type="SUPFAM" id="SSF53383">
    <property type="entry name" value="PLP-dependent transferases"/>
    <property type="match status" value="1"/>
</dbReference>
<dbReference type="STRING" id="1677920.LS71_00605"/>
<dbReference type="NCBIfam" id="TIGR01141">
    <property type="entry name" value="hisC"/>
    <property type="match status" value="1"/>
</dbReference>
<dbReference type="Gene3D" id="3.40.640.10">
    <property type="entry name" value="Type I PLP-dependent aspartate aminotransferase-like (Major domain)"/>
    <property type="match status" value="1"/>
</dbReference>
<keyword evidence="7 9" id="KW-0663">Pyridoxal phosphate</keyword>
<dbReference type="Proteomes" id="UP000029733">
    <property type="component" value="Unassembled WGS sequence"/>
</dbReference>
<dbReference type="Gene3D" id="3.90.1150.10">
    <property type="entry name" value="Aspartate Aminotransferase, domain 1"/>
    <property type="match status" value="1"/>
</dbReference>
<evidence type="ECO:0000256" key="5">
    <source>
        <dbReference type="ARBA" id="ARBA00022576"/>
    </source>
</evidence>